<dbReference type="Proteomes" id="UP000544052">
    <property type="component" value="Unassembled WGS sequence"/>
</dbReference>
<dbReference type="Proteomes" id="UP000518255">
    <property type="component" value="Unassembled WGS sequence"/>
</dbReference>
<name>A0A7W3TZP9_9LACO</name>
<evidence type="ECO:0000313" key="2">
    <source>
        <dbReference type="EMBL" id="MBB1086273.1"/>
    </source>
</evidence>
<protein>
    <submittedName>
        <fullName evidence="2">Uncharacterized protein</fullName>
    </submittedName>
</protein>
<keyword evidence="4" id="KW-1185">Reference proteome</keyword>
<evidence type="ECO:0000313" key="4">
    <source>
        <dbReference type="Proteomes" id="UP000544052"/>
    </source>
</evidence>
<evidence type="ECO:0000313" key="3">
    <source>
        <dbReference type="Proteomes" id="UP000518255"/>
    </source>
</evidence>
<gene>
    <name evidence="2" type="ORF">H5R63_05685</name>
    <name evidence="1" type="ORF">H5R64_08575</name>
</gene>
<dbReference type="EMBL" id="JACIUY010000057">
    <property type="protein sequence ID" value="MBB1086273.1"/>
    <property type="molecule type" value="Genomic_DNA"/>
</dbReference>
<organism evidence="2 3">
    <name type="scientific">Limosilactobacillus fastidiosus</name>
    <dbReference type="NCBI Taxonomy" id="2759855"/>
    <lineage>
        <taxon>Bacteria</taxon>
        <taxon>Bacillati</taxon>
        <taxon>Bacillota</taxon>
        <taxon>Bacilli</taxon>
        <taxon>Lactobacillales</taxon>
        <taxon>Lactobacillaceae</taxon>
        <taxon>Limosilactobacillus</taxon>
    </lineage>
</organism>
<dbReference type="AlphaFoldDB" id="A0A7W3TZP9"/>
<comment type="caution">
    <text evidence="2">The sequence shown here is derived from an EMBL/GenBank/DDBJ whole genome shotgun (WGS) entry which is preliminary data.</text>
</comment>
<accession>A0A7W3TZP9</accession>
<dbReference type="EMBL" id="JACIUZ010000044">
    <property type="protein sequence ID" value="MBB1063810.1"/>
    <property type="molecule type" value="Genomic_DNA"/>
</dbReference>
<reference evidence="3 4" key="1">
    <citation type="submission" date="2020-07" db="EMBL/GenBank/DDBJ databases">
        <title>Description of Limosilactobacillus balticus sp. nov., Limosilactobacillus agrestis sp. nov., Limosilactobacillus albertensis sp. nov., Limosilactobacillus rudii sp. nov., Limosilactobacillus fastidiosus sp. nov., five novel Limosilactobacillus species isolated from the vertebrate gastrointestinal tract, and proposal of 6 subspecies of Limosilactobacillus reuteri adapted to the gastrointestinal tract of specific vertebrate hosts.</title>
        <authorList>
            <person name="Li F."/>
            <person name="Cheng C."/>
            <person name="Zheng J."/>
            <person name="Quevedo R.M."/>
            <person name="Li J."/>
            <person name="Roos S."/>
            <person name="Gaenzle M.G."/>
            <person name="Walter J."/>
        </authorList>
    </citation>
    <scope>NUCLEOTIDE SEQUENCE [LARGE SCALE GENOMIC DNA]</scope>
    <source>
        <strain evidence="2 3">WF-MA3-C</strain>
        <strain evidence="1 4">WF-MO7-1</strain>
    </source>
</reference>
<evidence type="ECO:0000313" key="1">
    <source>
        <dbReference type="EMBL" id="MBB1063810.1"/>
    </source>
</evidence>
<dbReference type="RefSeq" id="WP_182581152.1">
    <property type="nucleotide sequence ID" value="NZ_JACIUY010000057.1"/>
</dbReference>
<proteinExistence type="predicted"/>
<sequence>MNQNINPQKLIDDMQHWITATREDQVWTQHESLYLEILAQWKAVNRYRPEHGTAEDQRLYQLYWTAMDQWYQSFSQQSEEIFDAMPIQATDKAGFYDGILQQLQSSILERIPKIQQGKIVRMTSFLNILRVSLNDMTKLGLDDLSVVDMSLLLDYWKFLGDALREF</sequence>